<feature type="non-terminal residue" evidence="2">
    <location>
        <position position="419"/>
    </location>
</feature>
<dbReference type="AlphaFoldDB" id="A0A397USV9"/>
<dbReference type="Proteomes" id="UP000266673">
    <property type="component" value="Unassembled WGS sequence"/>
</dbReference>
<protein>
    <submittedName>
        <fullName evidence="2">Uncharacterized protein</fullName>
    </submittedName>
</protein>
<keyword evidence="1" id="KW-0732">Signal</keyword>
<dbReference type="InterPro" id="IPR009003">
    <property type="entry name" value="Peptidase_S1_PA"/>
</dbReference>
<gene>
    <name evidence="2" type="ORF">C2G38_2105738</name>
</gene>
<dbReference type="InterPro" id="IPR018114">
    <property type="entry name" value="TRYPSIN_HIS"/>
</dbReference>
<dbReference type="GO" id="GO:0006508">
    <property type="term" value="P:proteolysis"/>
    <property type="evidence" value="ECO:0007669"/>
    <property type="project" value="InterPro"/>
</dbReference>
<dbReference type="InterPro" id="IPR043504">
    <property type="entry name" value="Peptidase_S1_PA_chymotrypsin"/>
</dbReference>
<dbReference type="Gene3D" id="2.40.10.10">
    <property type="entry name" value="Trypsin-like serine proteases"/>
    <property type="match status" value="2"/>
</dbReference>
<proteinExistence type="predicted"/>
<dbReference type="OrthoDB" id="10317772at2759"/>
<feature type="signal peptide" evidence="1">
    <location>
        <begin position="1"/>
        <end position="21"/>
    </location>
</feature>
<evidence type="ECO:0000256" key="1">
    <source>
        <dbReference type="SAM" id="SignalP"/>
    </source>
</evidence>
<sequence length="419" mass="47182">MRNIYCLLSLLFIFPLKIHSAIDPEEPLAKLWRVRNSDLLQYLAIETNLTIADRTLQLLIEDYSSRVGGTYVDVLNNKIYVQYLDRQMIGIIKNSSEIQPYINLINFEPVRRSLATLKSSFNEIKNLAYQIRPQDIRSFIDIRNNQIEVRYRTKLGNNVDFFASIGKFNPRFVKANSPSTNCAPAPNKRQSQVLERRNIISQILCGDGIFNVDSNKGCSLGFYASYKSDENLNVIVTAGHCFDRTIENDPQLFYYRPWNENTGKRIGLMTKNFSIPYDYGLINITDNKGIIIPAIRNTDHQYNELIIEGGRILSSIGVHICKSGWGSHVICAYVIGFGGFHVDIESNILEDFIVADNSGLFACKGDSGAPTFSYLEDLQKVTLNGIISGGFDTLVNIVPLDIILKEAGLDLIKANSLIV</sequence>
<feature type="chain" id="PRO_5017253119" evidence="1">
    <location>
        <begin position="22"/>
        <end position="419"/>
    </location>
</feature>
<dbReference type="EMBL" id="QKWP01001234">
    <property type="protein sequence ID" value="RIB10553.1"/>
    <property type="molecule type" value="Genomic_DNA"/>
</dbReference>
<keyword evidence="3" id="KW-1185">Reference proteome</keyword>
<dbReference type="SUPFAM" id="SSF50494">
    <property type="entry name" value="Trypsin-like serine proteases"/>
    <property type="match status" value="1"/>
</dbReference>
<reference evidence="2 3" key="1">
    <citation type="submission" date="2018-06" db="EMBL/GenBank/DDBJ databases">
        <title>Comparative genomics reveals the genomic features of Rhizophagus irregularis, R. cerebriforme, R. diaphanum and Gigaspora rosea, and their symbiotic lifestyle signature.</title>
        <authorList>
            <person name="Morin E."/>
            <person name="San Clemente H."/>
            <person name="Chen E.C.H."/>
            <person name="De La Providencia I."/>
            <person name="Hainaut M."/>
            <person name="Kuo A."/>
            <person name="Kohler A."/>
            <person name="Murat C."/>
            <person name="Tang N."/>
            <person name="Roy S."/>
            <person name="Loubradou J."/>
            <person name="Henrissat B."/>
            <person name="Grigoriev I.V."/>
            <person name="Corradi N."/>
            <person name="Roux C."/>
            <person name="Martin F.M."/>
        </authorList>
    </citation>
    <scope>NUCLEOTIDE SEQUENCE [LARGE SCALE GENOMIC DNA]</scope>
    <source>
        <strain evidence="2 3">DAOM 194757</strain>
    </source>
</reference>
<organism evidence="2 3">
    <name type="scientific">Gigaspora rosea</name>
    <dbReference type="NCBI Taxonomy" id="44941"/>
    <lineage>
        <taxon>Eukaryota</taxon>
        <taxon>Fungi</taxon>
        <taxon>Fungi incertae sedis</taxon>
        <taxon>Mucoromycota</taxon>
        <taxon>Glomeromycotina</taxon>
        <taxon>Glomeromycetes</taxon>
        <taxon>Diversisporales</taxon>
        <taxon>Gigasporaceae</taxon>
        <taxon>Gigaspora</taxon>
    </lineage>
</organism>
<evidence type="ECO:0000313" key="3">
    <source>
        <dbReference type="Proteomes" id="UP000266673"/>
    </source>
</evidence>
<evidence type="ECO:0000313" key="2">
    <source>
        <dbReference type="EMBL" id="RIB10553.1"/>
    </source>
</evidence>
<dbReference type="PROSITE" id="PS00134">
    <property type="entry name" value="TRYPSIN_HIS"/>
    <property type="match status" value="1"/>
</dbReference>
<dbReference type="GO" id="GO:0004252">
    <property type="term" value="F:serine-type endopeptidase activity"/>
    <property type="evidence" value="ECO:0007669"/>
    <property type="project" value="InterPro"/>
</dbReference>
<comment type="caution">
    <text evidence="2">The sequence shown here is derived from an EMBL/GenBank/DDBJ whole genome shotgun (WGS) entry which is preliminary data.</text>
</comment>
<accession>A0A397USV9</accession>
<name>A0A397USV9_9GLOM</name>